<dbReference type="RefSeq" id="WP_151078133.1">
    <property type="nucleotide sequence ID" value="NZ_CP047647.1"/>
</dbReference>
<organism evidence="1 2">
    <name type="scientific">Hymenobacter busanensis</name>
    <dbReference type="NCBI Taxonomy" id="2607656"/>
    <lineage>
        <taxon>Bacteria</taxon>
        <taxon>Pseudomonadati</taxon>
        <taxon>Bacteroidota</taxon>
        <taxon>Cytophagia</taxon>
        <taxon>Cytophagales</taxon>
        <taxon>Hymenobacteraceae</taxon>
        <taxon>Hymenobacter</taxon>
    </lineage>
</organism>
<evidence type="ECO:0000313" key="1">
    <source>
        <dbReference type="EMBL" id="KAA9338584.1"/>
    </source>
</evidence>
<name>A0A7L5A138_9BACT</name>
<comment type="caution">
    <text evidence="1">The sequence shown here is derived from an EMBL/GenBank/DDBJ whole genome shotgun (WGS) entry which is preliminary data.</text>
</comment>
<proteinExistence type="predicted"/>
<evidence type="ECO:0000313" key="2">
    <source>
        <dbReference type="Proteomes" id="UP000326380"/>
    </source>
</evidence>
<keyword evidence="2" id="KW-1185">Reference proteome</keyword>
<dbReference type="Proteomes" id="UP000326380">
    <property type="component" value="Unassembled WGS sequence"/>
</dbReference>
<protein>
    <submittedName>
        <fullName evidence="1">Uncharacterized protein</fullName>
    </submittedName>
</protein>
<accession>A0A7L5A138</accession>
<gene>
    <name evidence="1" type="ORF">F0P96_07075</name>
</gene>
<dbReference type="EMBL" id="VTWU01000002">
    <property type="protein sequence ID" value="KAA9338584.1"/>
    <property type="molecule type" value="Genomic_DNA"/>
</dbReference>
<sequence>MTDHEKSAYRYLLYDFLLSIRTTPTDNHADVWTVEQLKSYSNYTGAVAYLLHNLALAATNDFAGFNEQHFWQSVDAFNSNYPNIAINHLRQVFDDQLAGSQQG</sequence>
<reference evidence="1 2" key="1">
    <citation type="submission" date="2019-09" db="EMBL/GenBank/DDBJ databases">
        <title>Genome sequence of Hymenobacter sp. M3.</title>
        <authorList>
            <person name="Srinivasan S."/>
        </authorList>
    </citation>
    <scope>NUCLEOTIDE SEQUENCE [LARGE SCALE GENOMIC DNA]</scope>
    <source>
        <strain evidence="1 2">M3</strain>
    </source>
</reference>
<dbReference type="AlphaFoldDB" id="A0A7L5A138"/>